<sequence>MDIEGLTNAMWDASQGMSGIS</sequence>
<dbReference type="HOGENOM" id="CLU_3426920_0_0_1"/>
<dbReference type="EMBL" id="CAFZ01001611">
    <property type="protein sequence ID" value="CCA77448.1"/>
    <property type="molecule type" value="Genomic_DNA"/>
</dbReference>
<evidence type="ECO:0000313" key="2">
    <source>
        <dbReference type="EMBL" id="CCA77448.1"/>
    </source>
</evidence>
<dbReference type="Proteomes" id="UP000007148">
    <property type="component" value="Unassembled WGS sequence"/>
</dbReference>
<evidence type="ECO:0000256" key="1">
    <source>
        <dbReference type="SAM" id="MobiDB-lite"/>
    </source>
</evidence>
<dbReference type="AlphaFoldDB" id="G4U1K5"/>
<dbReference type="InParanoid" id="G4U1K5"/>
<organism evidence="2 3">
    <name type="scientific">Serendipita indica (strain DSM 11827)</name>
    <name type="common">Root endophyte fungus</name>
    <name type="synonym">Piriformospora indica</name>
    <dbReference type="NCBI Taxonomy" id="1109443"/>
    <lineage>
        <taxon>Eukaryota</taxon>
        <taxon>Fungi</taxon>
        <taxon>Dikarya</taxon>
        <taxon>Basidiomycota</taxon>
        <taxon>Agaricomycotina</taxon>
        <taxon>Agaricomycetes</taxon>
        <taxon>Sebacinales</taxon>
        <taxon>Serendipitaceae</taxon>
        <taxon>Serendipita</taxon>
    </lineage>
</organism>
<gene>
    <name evidence="2" type="ORF">PIIN_11425</name>
</gene>
<accession>G4U1K5</accession>
<evidence type="ECO:0000313" key="3">
    <source>
        <dbReference type="Proteomes" id="UP000007148"/>
    </source>
</evidence>
<reference evidence="2 3" key="1">
    <citation type="journal article" date="2011" name="PLoS Pathog.">
        <title>Endophytic Life Strategies Decoded by Genome and Transcriptome Analyses of the Mutualistic Root Symbiont Piriformospora indica.</title>
        <authorList>
            <person name="Zuccaro A."/>
            <person name="Lahrmann U."/>
            <person name="Guldener U."/>
            <person name="Langen G."/>
            <person name="Pfiffi S."/>
            <person name="Biedenkopf D."/>
            <person name="Wong P."/>
            <person name="Samans B."/>
            <person name="Grimm C."/>
            <person name="Basiewicz M."/>
            <person name="Murat C."/>
            <person name="Martin F."/>
            <person name="Kogel K.H."/>
        </authorList>
    </citation>
    <scope>NUCLEOTIDE SEQUENCE [LARGE SCALE GENOMIC DNA]</scope>
    <source>
        <strain evidence="2 3">DSM 11827</strain>
    </source>
</reference>
<keyword evidence="3" id="KW-1185">Reference proteome</keyword>
<comment type="caution">
    <text evidence="2">The sequence shown here is derived from an EMBL/GenBank/DDBJ whole genome shotgun (WGS) entry which is preliminary data.</text>
</comment>
<name>G4U1K5_SERID</name>
<feature type="region of interest" description="Disordered" evidence="1">
    <location>
        <begin position="1"/>
        <end position="21"/>
    </location>
</feature>
<protein>
    <submittedName>
        <fullName evidence="2">Uncharacterized protein</fullName>
    </submittedName>
</protein>
<proteinExistence type="predicted"/>